<organism evidence="1">
    <name type="scientific">Lepeophtheirus salmonis</name>
    <name type="common">Salmon louse</name>
    <name type="synonym">Caligus salmonis</name>
    <dbReference type="NCBI Taxonomy" id="72036"/>
    <lineage>
        <taxon>Eukaryota</taxon>
        <taxon>Metazoa</taxon>
        <taxon>Ecdysozoa</taxon>
        <taxon>Arthropoda</taxon>
        <taxon>Crustacea</taxon>
        <taxon>Multicrustacea</taxon>
        <taxon>Hexanauplia</taxon>
        <taxon>Copepoda</taxon>
        <taxon>Siphonostomatoida</taxon>
        <taxon>Caligidae</taxon>
        <taxon>Lepeophtheirus</taxon>
    </lineage>
</organism>
<proteinExistence type="predicted"/>
<dbReference type="EMBL" id="HACA01007443">
    <property type="protein sequence ID" value="CDW24804.1"/>
    <property type="molecule type" value="Transcribed_RNA"/>
</dbReference>
<dbReference type="AlphaFoldDB" id="A0A0K2TFK0"/>
<protein>
    <submittedName>
        <fullName evidence="1">Uncharacterized protein</fullName>
    </submittedName>
</protein>
<reference evidence="1" key="1">
    <citation type="submission" date="2014-05" db="EMBL/GenBank/DDBJ databases">
        <authorList>
            <person name="Chronopoulou M."/>
        </authorList>
    </citation>
    <scope>NUCLEOTIDE SEQUENCE</scope>
    <source>
        <tissue evidence="1">Whole organism</tissue>
    </source>
</reference>
<sequence length="38" mass="4723">MSWMHRSWIQMSRIHRSGYKCGRMKKVNVTREKHITVY</sequence>
<name>A0A0K2TFK0_LEPSM</name>
<evidence type="ECO:0000313" key="1">
    <source>
        <dbReference type="EMBL" id="CDW24804.1"/>
    </source>
</evidence>
<accession>A0A0K2TFK0</accession>